<keyword evidence="3" id="KW-1185">Reference proteome</keyword>
<dbReference type="eggNOG" id="COG2710">
    <property type="taxonomic scope" value="Bacteria"/>
</dbReference>
<protein>
    <submittedName>
        <fullName evidence="2">Oxidoreductase, nitrogenase component 1</fullName>
    </submittedName>
</protein>
<dbReference type="AlphaFoldDB" id="E8LBQ4"/>
<dbReference type="PANTHER" id="PTHR42956:SF1">
    <property type="entry name" value="NITROGENASE IRON-MOLYBDENUM COFACTOR BIOSYNTHESIS PROTEIN NIFE"/>
    <property type="match status" value="1"/>
</dbReference>
<dbReference type="Pfam" id="PF00148">
    <property type="entry name" value="Oxidored_nitro"/>
    <property type="match status" value="1"/>
</dbReference>
<organism evidence="2 3">
    <name type="scientific">Phascolarctobacterium succinatutens YIT 12067</name>
    <dbReference type="NCBI Taxonomy" id="626939"/>
    <lineage>
        <taxon>Bacteria</taxon>
        <taxon>Bacillati</taxon>
        <taxon>Bacillota</taxon>
        <taxon>Negativicutes</taxon>
        <taxon>Acidaminococcales</taxon>
        <taxon>Acidaminococcaceae</taxon>
        <taxon>Phascolarctobacterium</taxon>
    </lineage>
</organism>
<dbReference type="InterPro" id="IPR000510">
    <property type="entry name" value="Nase/OxRdtase_comp1"/>
</dbReference>
<dbReference type="Gene3D" id="3.40.50.1980">
    <property type="entry name" value="Nitrogenase molybdenum iron protein domain"/>
    <property type="match status" value="3"/>
</dbReference>
<evidence type="ECO:0000313" key="2">
    <source>
        <dbReference type="EMBL" id="EFY05731.1"/>
    </source>
</evidence>
<dbReference type="HOGENOM" id="CLU_025876_4_1_9"/>
<comment type="caution">
    <text evidence="2">The sequence shown here is derived from an EMBL/GenBank/DDBJ whole genome shotgun (WGS) entry which is preliminary data.</text>
</comment>
<dbReference type="Proteomes" id="UP000004923">
    <property type="component" value="Unassembled WGS sequence"/>
</dbReference>
<evidence type="ECO:0000259" key="1">
    <source>
        <dbReference type="Pfam" id="PF00148"/>
    </source>
</evidence>
<dbReference type="SUPFAM" id="SSF53807">
    <property type="entry name" value="Helical backbone' metal receptor"/>
    <property type="match status" value="1"/>
</dbReference>
<name>E8LBQ4_9FIRM</name>
<reference evidence="2 3" key="1">
    <citation type="submission" date="2011-01" db="EMBL/GenBank/DDBJ databases">
        <authorList>
            <person name="Weinstock G."/>
            <person name="Sodergren E."/>
            <person name="Clifton S."/>
            <person name="Fulton L."/>
            <person name="Fulton B."/>
            <person name="Courtney L."/>
            <person name="Fronick C."/>
            <person name="Harrison M."/>
            <person name="Strong C."/>
            <person name="Farmer C."/>
            <person name="Delahaunty K."/>
            <person name="Markovic C."/>
            <person name="Hall O."/>
            <person name="Minx P."/>
            <person name="Tomlinson C."/>
            <person name="Mitreva M."/>
            <person name="Hou S."/>
            <person name="Chen J."/>
            <person name="Wollam A."/>
            <person name="Pepin K.H."/>
            <person name="Johnson M."/>
            <person name="Bhonagiri V."/>
            <person name="Zhang X."/>
            <person name="Suruliraj S."/>
            <person name="Warren W."/>
            <person name="Chinwalla A."/>
            <person name="Mardis E.R."/>
            <person name="Wilson R.K."/>
        </authorList>
    </citation>
    <scope>NUCLEOTIDE SEQUENCE [LARGE SCALE GENOMIC DNA]</scope>
    <source>
        <strain evidence="2 3">YIT 12067</strain>
    </source>
</reference>
<feature type="domain" description="Nitrogenase/oxidoreductase component 1" evidence="1">
    <location>
        <begin position="13"/>
        <end position="386"/>
    </location>
</feature>
<dbReference type="InterPro" id="IPR049939">
    <property type="entry name" value="NifE-like"/>
</dbReference>
<dbReference type="CDD" id="cd00316">
    <property type="entry name" value="Oxidoreductase_nitrogenase"/>
    <property type="match status" value="1"/>
</dbReference>
<proteinExistence type="predicted"/>
<dbReference type="PANTHER" id="PTHR42956">
    <property type="entry name" value="NITROGENASE IRON-MOLYBDENUM COFACTOR BIOSYNTHESIS PROTEIN NIFE"/>
    <property type="match status" value="1"/>
</dbReference>
<dbReference type="OrthoDB" id="9802175at2"/>
<evidence type="ECO:0000313" key="3">
    <source>
        <dbReference type="Proteomes" id="UP000004923"/>
    </source>
</evidence>
<dbReference type="GO" id="GO:0016491">
    <property type="term" value="F:oxidoreductase activity"/>
    <property type="evidence" value="ECO:0007669"/>
    <property type="project" value="InterPro"/>
</dbReference>
<accession>E8LBQ4</accession>
<gene>
    <name evidence="2" type="ORF">HMPREF9443_00267</name>
</gene>
<dbReference type="EMBL" id="AEVN01000009">
    <property type="protein sequence ID" value="EFY05731.1"/>
    <property type="molecule type" value="Genomic_DNA"/>
</dbReference>
<sequence>MEAEKIMKPLSSCALFGAVRALAGIKDALILQHSVVGCQWGSLTFRYAGKPYDVRQASDVIYDEDVVNGGEKVLRKALQETERIFAHCGAVFVVSGCVPNMIGDDVDGILATTEGSQKLLHVKAPGYAGNIDSGVETAYLALLPLLQHAEKKEAATINIFGIMNDDPYADNDLAELKKFLGSKVRVNCALQDCSLRDIAAMPQAELNICFGYGELLAQKMQEKLGVPYIKCAYPYGVAGMQKFLRQLGAALKVDFAEELSELEAAAEKLVYRSADYLVNLYQMPVALATDKAHLAGLQSFFAEELGMHVVIAEDTAEFSLDKMAEAAAKHKPVLFCGSSFLKNLAEKYQVPLVRCAYPAFDRLCFTDNTLVGARGAALLIEQIVNSALQQQYKTDGRYAGLRESICEVNHE</sequence>